<sequence>MINQLCVNGTILVRPVTISSGLVGLNCFSTLYNSYCFRTPSNWHSSHGPGTNLDSDHASTDKQRHCHNACHGEC</sequence>
<reference evidence="1" key="1">
    <citation type="submission" date="2019-03" db="EMBL/GenBank/DDBJ databases">
        <authorList>
            <person name="Mank J."/>
            <person name="Almeida P."/>
        </authorList>
    </citation>
    <scope>NUCLEOTIDE SEQUENCE</scope>
    <source>
        <strain evidence="1">78183</strain>
    </source>
</reference>
<name>A0A6N2KES5_SALVM</name>
<dbReference type="EMBL" id="CAADRP010000335">
    <property type="protein sequence ID" value="VFU26878.1"/>
    <property type="molecule type" value="Genomic_DNA"/>
</dbReference>
<proteinExistence type="predicted"/>
<evidence type="ECO:0000313" key="1">
    <source>
        <dbReference type="EMBL" id="VFU26878.1"/>
    </source>
</evidence>
<protein>
    <submittedName>
        <fullName evidence="1">Uncharacterized protein</fullName>
    </submittedName>
</protein>
<organism evidence="1">
    <name type="scientific">Salix viminalis</name>
    <name type="common">Common osier</name>
    <name type="synonym">Basket willow</name>
    <dbReference type="NCBI Taxonomy" id="40686"/>
    <lineage>
        <taxon>Eukaryota</taxon>
        <taxon>Viridiplantae</taxon>
        <taxon>Streptophyta</taxon>
        <taxon>Embryophyta</taxon>
        <taxon>Tracheophyta</taxon>
        <taxon>Spermatophyta</taxon>
        <taxon>Magnoliopsida</taxon>
        <taxon>eudicotyledons</taxon>
        <taxon>Gunneridae</taxon>
        <taxon>Pentapetalae</taxon>
        <taxon>rosids</taxon>
        <taxon>fabids</taxon>
        <taxon>Malpighiales</taxon>
        <taxon>Salicaceae</taxon>
        <taxon>Saliceae</taxon>
        <taxon>Salix</taxon>
    </lineage>
</organism>
<dbReference type="AlphaFoldDB" id="A0A6N2KES5"/>
<gene>
    <name evidence="1" type="ORF">SVIM_LOCUS76619</name>
</gene>
<accession>A0A6N2KES5</accession>